<keyword evidence="3 4" id="KW-0234">DNA repair</keyword>
<dbReference type="CDD" id="cd00782">
    <property type="entry name" value="MutL_Trans"/>
    <property type="match status" value="1"/>
</dbReference>
<dbReference type="CDD" id="cd16926">
    <property type="entry name" value="HATPase_MutL-MLH-PMS-like"/>
    <property type="match status" value="1"/>
</dbReference>
<dbReference type="SUPFAM" id="SSF55874">
    <property type="entry name" value="ATPase domain of HSP90 chaperone/DNA topoisomerase II/histidine kinase"/>
    <property type="match status" value="1"/>
</dbReference>
<dbReference type="InterPro" id="IPR014762">
    <property type="entry name" value="DNA_mismatch_repair_CS"/>
</dbReference>
<comment type="similarity">
    <text evidence="1 4">Belongs to the DNA mismatch repair MutL/HexB family.</text>
</comment>
<dbReference type="GO" id="GO:0016887">
    <property type="term" value="F:ATP hydrolysis activity"/>
    <property type="evidence" value="ECO:0007669"/>
    <property type="project" value="InterPro"/>
</dbReference>
<evidence type="ECO:0000256" key="3">
    <source>
        <dbReference type="ARBA" id="ARBA00023204"/>
    </source>
</evidence>
<dbReference type="InterPro" id="IPR020568">
    <property type="entry name" value="Ribosomal_Su5_D2-typ_SF"/>
</dbReference>
<dbReference type="Pfam" id="PF08676">
    <property type="entry name" value="MutL_C"/>
    <property type="match status" value="1"/>
</dbReference>
<dbReference type="Pfam" id="PF13589">
    <property type="entry name" value="HATPase_c_3"/>
    <property type="match status" value="1"/>
</dbReference>
<dbReference type="GO" id="GO:0032300">
    <property type="term" value="C:mismatch repair complex"/>
    <property type="evidence" value="ECO:0007669"/>
    <property type="project" value="InterPro"/>
</dbReference>
<dbReference type="Gene3D" id="3.30.565.10">
    <property type="entry name" value="Histidine kinase-like ATPase, C-terminal domain"/>
    <property type="match status" value="1"/>
</dbReference>
<dbReference type="NCBIfam" id="TIGR00585">
    <property type="entry name" value="mutl"/>
    <property type="match status" value="1"/>
</dbReference>
<evidence type="ECO:0000259" key="6">
    <source>
        <dbReference type="SMART" id="SM01340"/>
    </source>
</evidence>
<sequence>MPIRILDATTVGKIAAGEVVERPSSIAKELVENSLDAGATSIAIELREGGISYLRVTDNGCGIPAGEVRLAFENHATSKIAKSDDLLTLRTLGFRGEALPSIAAVSKVEMQTRTKGAEQGMRALVEGGAIVSLESAGCAEGTTIVVRDLFYNVPARQAFLKKPAYEYGAVNEVVTRLALGNPKVAFRLIHNGKTIFSTYGDGNLRHAAMAVYDRETANGMLEIDEAEGGFHLRGLIGVGEFSKQTRAFECFFINGRSVRCQLIAQALEACTQGRVMVGKYPMCILNISMPPNSVDVNVHPNKLEVRFKSAYDVRRTMEALLYRAFQGETMLSLEEETAEAASSIKQTEVHKNNTPVCTKTNTPSASINKTDSKQTIDYIRRTPVFSGQPMTLREMREAFFAPKAPAQAQEPEVTKTPSASQPVLPLREVEKSPLQEETLSQLNAGTEVQVQEMVQKPPKEESPVQQAMPTGPAYRVLGVVFKTYILLETADSLIVIDQHAAFERLKYEEYVRLLEGGNASQQLLVANIMRVSARERADLLENQALLRELGFEIEPFGEADVKISAVPHVLGHTDPQPLLHDVLANLHSLRSANLAMRRKEILQMSCKHAVKAGDVLTREAIDELVETMLVTGAPPFCPHGRPVAKRLTKRDMEQMFKRV</sequence>
<dbReference type="Proteomes" id="UP000886884">
    <property type="component" value="Unassembled WGS sequence"/>
</dbReference>
<evidence type="ECO:0000256" key="4">
    <source>
        <dbReference type="HAMAP-Rule" id="MF_00149"/>
    </source>
</evidence>
<dbReference type="InterPro" id="IPR002099">
    <property type="entry name" value="MutL/Mlh/PMS"/>
</dbReference>
<dbReference type="InterPro" id="IPR020667">
    <property type="entry name" value="DNA_mismatch_repair_MutL"/>
</dbReference>
<comment type="caution">
    <text evidence="7">The sequence shown here is derived from an EMBL/GenBank/DDBJ whole genome shotgun (WGS) entry which is preliminary data.</text>
</comment>
<dbReference type="Gene3D" id="3.30.1370.100">
    <property type="entry name" value="MutL, C-terminal domain, regulatory subdomain"/>
    <property type="match status" value="1"/>
</dbReference>
<dbReference type="SMART" id="SM00853">
    <property type="entry name" value="MutL_C"/>
    <property type="match status" value="1"/>
</dbReference>
<keyword evidence="7" id="KW-0540">Nuclease</keyword>
<dbReference type="Pfam" id="PF01119">
    <property type="entry name" value="DNA_mis_repair"/>
    <property type="match status" value="1"/>
</dbReference>
<dbReference type="SMART" id="SM01340">
    <property type="entry name" value="DNA_mis_repair"/>
    <property type="match status" value="1"/>
</dbReference>
<dbReference type="SUPFAM" id="SSF54211">
    <property type="entry name" value="Ribosomal protein S5 domain 2-like"/>
    <property type="match status" value="1"/>
</dbReference>
<evidence type="ECO:0000313" key="7">
    <source>
        <dbReference type="EMBL" id="HIV27717.1"/>
    </source>
</evidence>
<accession>A0A9D1TDD8</accession>
<feature type="domain" description="DNA mismatch repair protein S5" evidence="6">
    <location>
        <begin position="208"/>
        <end position="326"/>
    </location>
</feature>
<evidence type="ECO:0000259" key="5">
    <source>
        <dbReference type="SMART" id="SM00853"/>
    </source>
</evidence>
<name>A0A9D1TDD8_9FIRM</name>
<keyword evidence="7" id="KW-0255">Endonuclease</keyword>
<dbReference type="SUPFAM" id="SSF118116">
    <property type="entry name" value="DNA mismatch repair protein MutL"/>
    <property type="match status" value="1"/>
</dbReference>
<dbReference type="InterPro" id="IPR014790">
    <property type="entry name" value="MutL_C"/>
</dbReference>
<dbReference type="EMBL" id="DVOT01000130">
    <property type="protein sequence ID" value="HIV27717.1"/>
    <property type="molecule type" value="Genomic_DNA"/>
</dbReference>
<protein>
    <recommendedName>
        <fullName evidence="4">DNA mismatch repair protein MutL</fullName>
    </recommendedName>
</protein>
<dbReference type="InterPro" id="IPR013507">
    <property type="entry name" value="DNA_mismatch_S5_2-like"/>
</dbReference>
<dbReference type="PANTHER" id="PTHR10073:SF12">
    <property type="entry name" value="DNA MISMATCH REPAIR PROTEIN MLH1"/>
    <property type="match status" value="1"/>
</dbReference>
<dbReference type="InterPro" id="IPR037198">
    <property type="entry name" value="MutL_C_sf"/>
</dbReference>
<dbReference type="InterPro" id="IPR036890">
    <property type="entry name" value="HATPase_C_sf"/>
</dbReference>
<dbReference type="FunFam" id="3.30.565.10:FF:000003">
    <property type="entry name" value="DNA mismatch repair endonuclease MutL"/>
    <property type="match status" value="1"/>
</dbReference>
<feature type="domain" description="MutL C-terminal dimerisation" evidence="5">
    <location>
        <begin position="476"/>
        <end position="616"/>
    </location>
</feature>
<dbReference type="AlphaFoldDB" id="A0A9D1TDD8"/>
<reference evidence="7" key="2">
    <citation type="journal article" date="2021" name="PeerJ">
        <title>Extensive microbial diversity within the chicken gut microbiome revealed by metagenomics and culture.</title>
        <authorList>
            <person name="Gilroy R."/>
            <person name="Ravi A."/>
            <person name="Getino M."/>
            <person name="Pursley I."/>
            <person name="Horton D.L."/>
            <person name="Alikhan N.F."/>
            <person name="Baker D."/>
            <person name="Gharbi K."/>
            <person name="Hall N."/>
            <person name="Watson M."/>
            <person name="Adriaenssens E.M."/>
            <person name="Foster-Nyarko E."/>
            <person name="Jarju S."/>
            <person name="Secka A."/>
            <person name="Antonio M."/>
            <person name="Oren A."/>
            <person name="Chaudhuri R.R."/>
            <person name="La Ragione R."/>
            <person name="Hildebrand F."/>
            <person name="Pallen M.J."/>
        </authorList>
    </citation>
    <scope>NUCLEOTIDE SEQUENCE</scope>
    <source>
        <strain evidence="7">CHK183-6373</strain>
    </source>
</reference>
<keyword evidence="2 4" id="KW-0227">DNA damage</keyword>
<evidence type="ECO:0000256" key="1">
    <source>
        <dbReference type="ARBA" id="ARBA00006082"/>
    </source>
</evidence>
<dbReference type="InterPro" id="IPR042121">
    <property type="entry name" value="MutL_C_regsub"/>
</dbReference>
<gene>
    <name evidence="4 7" type="primary">mutL</name>
    <name evidence="7" type="ORF">IAA64_07080</name>
</gene>
<dbReference type="PANTHER" id="PTHR10073">
    <property type="entry name" value="DNA MISMATCH REPAIR PROTEIN MLH, PMS, MUTL"/>
    <property type="match status" value="1"/>
</dbReference>
<dbReference type="HAMAP" id="MF_00149">
    <property type="entry name" value="DNA_mis_repair"/>
    <property type="match status" value="1"/>
</dbReference>
<dbReference type="GO" id="GO:0140664">
    <property type="term" value="F:ATP-dependent DNA damage sensor activity"/>
    <property type="evidence" value="ECO:0007669"/>
    <property type="project" value="InterPro"/>
</dbReference>
<proteinExistence type="inferred from homology"/>
<dbReference type="GO" id="GO:0004519">
    <property type="term" value="F:endonuclease activity"/>
    <property type="evidence" value="ECO:0007669"/>
    <property type="project" value="UniProtKB-KW"/>
</dbReference>
<evidence type="ECO:0000313" key="8">
    <source>
        <dbReference type="Proteomes" id="UP000886884"/>
    </source>
</evidence>
<dbReference type="GO" id="GO:0005524">
    <property type="term" value="F:ATP binding"/>
    <property type="evidence" value="ECO:0007669"/>
    <property type="project" value="InterPro"/>
</dbReference>
<dbReference type="GO" id="GO:0030983">
    <property type="term" value="F:mismatched DNA binding"/>
    <property type="evidence" value="ECO:0007669"/>
    <property type="project" value="InterPro"/>
</dbReference>
<comment type="function">
    <text evidence="4">This protein is involved in the repair of mismatches in DNA. It is required for dam-dependent methyl-directed DNA mismatch repair. May act as a 'molecular matchmaker', a protein that promotes the formation of a stable complex between two or more DNA-binding proteins in an ATP-dependent manner without itself being part of a final effector complex.</text>
</comment>
<dbReference type="Gene3D" id="3.30.1540.20">
    <property type="entry name" value="MutL, C-terminal domain, dimerisation subdomain"/>
    <property type="match status" value="1"/>
</dbReference>
<reference evidence="7" key="1">
    <citation type="submission" date="2020-10" db="EMBL/GenBank/DDBJ databases">
        <authorList>
            <person name="Gilroy R."/>
        </authorList>
    </citation>
    <scope>NUCLEOTIDE SEQUENCE</scope>
    <source>
        <strain evidence="7">CHK183-6373</strain>
    </source>
</reference>
<dbReference type="PROSITE" id="PS00058">
    <property type="entry name" value="DNA_MISMATCH_REPAIR_1"/>
    <property type="match status" value="1"/>
</dbReference>
<dbReference type="InterPro" id="IPR042120">
    <property type="entry name" value="MutL_C_dimsub"/>
</dbReference>
<evidence type="ECO:0000256" key="2">
    <source>
        <dbReference type="ARBA" id="ARBA00022763"/>
    </source>
</evidence>
<organism evidence="7 8">
    <name type="scientific">Candidatus Ornithocaccomicrobium faecavium</name>
    <dbReference type="NCBI Taxonomy" id="2840890"/>
    <lineage>
        <taxon>Bacteria</taxon>
        <taxon>Bacillati</taxon>
        <taxon>Bacillota</taxon>
        <taxon>Clostridia</taxon>
        <taxon>Candidatus Ornithocaccomicrobium</taxon>
    </lineage>
</organism>
<keyword evidence="7" id="KW-0378">Hydrolase</keyword>
<dbReference type="InterPro" id="IPR038973">
    <property type="entry name" value="MutL/Mlh/Pms-like"/>
</dbReference>
<dbReference type="GO" id="GO:0006298">
    <property type="term" value="P:mismatch repair"/>
    <property type="evidence" value="ECO:0007669"/>
    <property type="project" value="UniProtKB-UniRule"/>
</dbReference>
<dbReference type="InterPro" id="IPR014721">
    <property type="entry name" value="Ribsml_uS5_D2-typ_fold_subgr"/>
</dbReference>
<dbReference type="Gene3D" id="3.30.230.10">
    <property type="match status" value="1"/>
</dbReference>